<evidence type="ECO:0000256" key="1">
    <source>
        <dbReference type="SAM" id="MobiDB-lite"/>
    </source>
</evidence>
<protein>
    <submittedName>
        <fullName evidence="4">Thioredoxin family protein</fullName>
    </submittedName>
</protein>
<dbReference type="Pfam" id="PF00578">
    <property type="entry name" value="AhpC-TSA"/>
    <property type="match status" value="1"/>
</dbReference>
<dbReference type="PANTHER" id="PTHR43640">
    <property type="entry name" value="OS07G0260300 PROTEIN"/>
    <property type="match status" value="1"/>
</dbReference>
<dbReference type="PANTHER" id="PTHR43640:SF1">
    <property type="entry name" value="THIOREDOXIN-DEPENDENT PEROXIREDOXIN"/>
    <property type="match status" value="1"/>
</dbReference>
<dbReference type="PROSITE" id="PS51257">
    <property type="entry name" value="PROKAR_LIPOPROTEIN"/>
    <property type="match status" value="1"/>
</dbReference>
<dbReference type="AlphaFoldDB" id="A0A4Q4KL92"/>
<dbReference type="Gene3D" id="3.40.30.10">
    <property type="entry name" value="Glutaredoxin"/>
    <property type="match status" value="1"/>
</dbReference>
<keyword evidence="5" id="KW-1185">Reference proteome</keyword>
<evidence type="ECO:0000256" key="2">
    <source>
        <dbReference type="SAM" id="SignalP"/>
    </source>
</evidence>
<dbReference type="InterPro" id="IPR047262">
    <property type="entry name" value="PRX-like1"/>
</dbReference>
<feature type="region of interest" description="Disordered" evidence="1">
    <location>
        <begin position="27"/>
        <end position="57"/>
    </location>
</feature>
<feature type="compositionally biased region" description="Basic and acidic residues" evidence="1">
    <location>
        <begin position="36"/>
        <end position="53"/>
    </location>
</feature>
<name>A0A4Q4KL92_9FLAO</name>
<dbReference type="OrthoDB" id="9809746at2"/>
<evidence type="ECO:0000313" key="4">
    <source>
        <dbReference type="EMBL" id="RYM32599.1"/>
    </source>
</evidence>
<dbReference type="PROSITE" id="PS51352">
    <property type="entry name" value="THIOREDOXIN_2"/>
    <property type="match status" value="1"/>
</dbReference>
<sequence>MTRQNVFITAIILTSCLFTSVTANAQGRGGGGGRGGGERGGGERSERPQKEKVNSIQNDDLGFVQTKTLEEIGGYKIGDAARDFELKNVDGELFSMSDIEGAKGYVVVFTCNECQYAKIYEDRLITLHQKYASKGYSVIAINPNFSESNEKENLAAMQKRAEDKAFPFVYLADEDQKISPEFGAVRTPHVFLLDSEMKVQYIGTLDDNAKSPNAVKVSYIEEAIVALEKGKTPFIDVTRAVGCPVTVKE</sequence>
<comment type="caution">
    <text evidence="4">The sequence shown here is derived from an EMBL/GenBank/DDBJ whole genome shotgun (WGS) entry which is preliminary data.</text>
</comment>
<feature type="domain" description="Thioredoxin" evidence="3">
    <location>
        <begin position="75"/>
        <end position="225"/>
    </location>
</feature>
<organism evidence="4 5">
    <name type="scientific">Brumimicrobium glaciale</name>
    <dbReference type="NCBI Taxonomy" id="200475"/>
    <lineage>
        <taxon>Bacteria</taxon>
        <taxon>Pseudomonadati</taxon>
        <taxon>Bacteroidota</taxon>
        <taxon>Flavobacteriia</taxon>
        <taxon>Flavobacteriales</taxon>
        <taxon>Crocinitomicaceae</taxon>
        <taxon>Brumimicrobium</taxon>
    </lineage>
</organism>
<dbReference type="CDD" id="cd02969">
    <property type="entry name" value="PRX_like1"/>
    <property type="match status" value="1"/>
</dbReference>
<accession>A0A4Q4KL92</accession>
<dbReference type="SUPFAM" id="SSF52833">
    <property type="entry name" value="Thioredoxin-like"/>
    <property type="match status" value="1"/>
</dbReference>
<dbReference type="InterPro" id="IPR000866">
    <property type="entry name" value="AhpC/TSA"/>
</dbReference>
<proteinExistence type="predicted"/>
<reference evidence="4 5" key="1">
    <citation type="submission" date="2019-02" db="EMBL/GenBank/DDBJ databases">
        <title>Genome sequence of the sea-ice species Brumimicrobium glaciale.</title>
        <authorList>
            <person name="Bowman J.P."/>
        </authorList>
    </citation>
    <scope>NUCLEOTIDE SEQUENCE [LARGE SCALE GENOMIC DNA]</scope>
    <source>
        <strain evidence="4 5">IC156</strain>
    </source>
</reference>
<dbReference type="InterPro" id="IPR036249">
    <property type="entry name" value="Thioredoxin-like_sf"/>
</dbReference>
<dbReference type="GO" id="GO:0016491">
    <property type="term" value="F:oxidoreductase activity"/>
    <property type="evidence" value="ECO:0007669"/>
    <property type="project" value="InterPro"/>
</dbReference>
<evidence type="ECO:0000259" key="3">
    <source>
        <dbReference type="PROSITE" id="PS51352"/>
    </source>
</evidence>
<dbReference type="InterPro" id="IPR013766">
    <property type="entry name" value="Thioredoxin_domain"/>
</dbReference>
<feature type="chain" id="PRO_5020669879" evidence="2">
    <location>
        <begin position="26"/>
        <end position="249"/>
    </location>
</feature>
<gene>
    <name evidence="4" type="ORF">ERX46_15155</name>
</gene>
<dbReference type="Proteomes" id="UP000293952">
    <property type="component" value="Unassembled WGS sequence"/>
</dbReference>
<evidence type="ECO:0000313" key="5">
    <source>
        <dbReference type="Proteomes" id="UP000293952"/>
    </source>
</evidence>
<dbReference type="RefSeq" id="WP_130094698.1">
    <property type="nucleotide sequence ID" value="NZ_SETE01000006.1"/>
</dbReference>
<feature type="signal peptide" evidence="2">
    <location>
        <begin position="1"/>
        <end position="25"/>
    </location>
</feature>
<keyword evidence="2" id="KW-0732">Signal</keyword>
<dbReference type="GO" id="GO:0016209">
    <property type="term" value="F:antioxidant activity"/>
    <property type="evidence" value="ECO:0007669"/>
    <property type="project" value="InterPro"/>
</dbReference>
<dbReference type="EMBL" id="SETE01000006">
    <property type="protein sequence ID" value="RYM32599.1"/>
    <property type="molecule type" value="Genomic_DNA"/>
</dbReference>